<dbReference type="RefSeq" id="WP_242473371.1">
    <property type="nucleotide sequence ID" value="NZ_MTJN01000002.1"/>
</dbReference>
<dbReference type="InterPro" id="IPR000014">
    <property type="entry name" value="PAS"/>
</dbReference>
<evidence type="ECO:0000259" key="4">
    <source>
        <dbReference type="PROSITE" id="PS50887"/>
    </source>
</evidence>
<dbReference type="STRING" id="28066.RF819_17045"/>
<dbReference type="EMBL" id="MTJN01000002">
    <property type="protein sequence ID" value="OOV08197.1"/>
    <property type="molecule type" value="Genomic_DNA"/>
</dbReference>
<evidence type="ECO:0000259" key="3">
    <source>
        <dbReference type="PROSITE" id="PS50113"/>
    </source>
</evidence>
<feature type="domain" description="GGDEF" evidence="4">
    <location>
        <begin position="472"/>
        <end position="606"/>
    </location>
</feature>
<evidence type="ECO:0008006" key="7">
    <source>
        <dbReference type="Google" id="ProtNLM"/>
    </source>
</evidence>
<dbReference type="SUPFAM" id="SSF55073">
    <property type="entry name" value="Nucleotide cyclase"/>
    <property type="match status" value="1"/>
</dbReference>
<dbReference type="InterPro" id="IPR043128">
    <property type="entry name" value="Rev_trsase/Diguanyl_cyclase"/>
</dbReference>
<keyword evidence="6" id="KW-1185">Reference proteome</keyword>
<dbReference type="SUPFAM" id="SSF55785">
    <property type="entry name" value="PYP-like sensor domain (PAS domain)"/>
    <property type="match status" value="1"/>
</dbReference>
<dbReference type="InterPro" id="IPR001610">
    <property type="entry name" value="PAC"/>
</dbReference>
<keyword evidence="1" id="KW-1133">Transmembrane helix</keyword>
<dbReference type="InterPro" id="IPR000700">
    <property type="entry name" value="PAS-assoc_C"/>
</dbReference>
<evidence type="ECO:0000313" key="6">
    <source>
        <dbReference type="Proteomes" id="UP000190750"/>
    </source>
</evidence>
<dbReference type="FunFam" id="3.30.70.270:FF:000001">
    <property type="entry name" value="Diguanylate cyclase domain protein"/>
    <property type="match status" value="1"/>
</dbReference>
<keyword evidence="1" id="KW-0472">Membrane</keyword>
<evidence type="ECO:0000313" key="5">
    <source>
        <dbReference type="EMBL" id="OOV08197.1"/>
    </source>
</evidence>
<dbReference type="InterPro" id="IPR035965">
    <property type="entry name" value="PAS-like_dom_sf"/>
</dbReference>
<feature type="domain" description="PAC" evidence="3">
    <location>
        <begin position="388"/>
        <end position="440"/>
    </location>
</feature>
<dbReference type="SMART" id="SM00267">
    <property type="entry name" value="GGDEF"/>
    <property type="match status" value="1"/>
</dbReference>
<dbReference type="PROSITE" id="PS50113">
    <property type="entry name" value="PAC"/>
    <property type="match status" value="1"/>
</dbReference>
<dbReference type="InterPro" id="IPR000160">
    <property type="entry name" value="GGDEF_dom"/>
</dbReference>
<sequence>MLSAFIGAVLCITGYTLWLLRSDALASSFQQSALMARSFENALTQSLNATGQAASQALSGARGKAGLREVEADFAQILRGAPHLRSLSLINSQDRIVASSNPANVAQQVPTSDYLPLIHGPQTVLRLGTPWLGRDFAAGRAAEAGVGAGVATDGVSTLIPATLPLQGSEGLRLLVALNPDYFVNQMAQQLDGPVGMVEVLRLDGARLMTTNPEMPVGQTAYGKALALRFQEREFGQFEAELGQATLTAYRVSTLYPFVVLTHLYREVALARWVTEVTTVLGVLIPVLVVLSFLAWGLHRRQWLLQLQRAESERLQRVNAAFVFTHIREGIVITQADGSIIDVNDAFVRITGYSRAEVLGKNPRFLNSGRQDKAFYEAMWSELLATGQWRGEIWNRRKDGEVFAELLTISAVPDSQGKVQQFVAVFNNITSIKAYQDELEHSARYDPLTNLPNRVFLADRMRNAMTQAQRRQLLLGVVFIDLDGFKAINDHHGHEAGDQMLVTLAERMRLSLRESDTLARNGGDEFVALLADLAAPADAIPTLERLLEAASQPMDWRGQTLTVTASMGISFFPQSNKRTRDELLHEADMAMYQAKMAGKNRYHLSPGPVVPSCSEPVL</sequence>
<dbReference type="InterPro" id="IPR029787">
    <property type="entry name" value="Nucleotide_cyclase"/>
</dbReference>
<evidence type="ECO:0000256" key="1">
    <source>
        <dbReference type="SAM" id="Phobius"/>
    </source>
</evidence>
<dbReference type="SMART" id="SM00091">
    <property type="entry name" value="PAS"/>
    <property type="match status" value="1"/>
</dbReference>
<reference evidence="5 6" key="1">
    <citation type="submission" date="2017-01" db="EMBL/GenBank/DDBJ databases">
        <title>Genome sequencing of Rhodoferax fermentans JCM 7819.</title>
        <authorList>
            <person name="Kim Y.J."/>
            <person name="Farh M.E.-A."/>
            <person name="Yang D.-C."/>
        </authorList>
    </citation>
    <scope>NUCLEOTIDE SEQUENCE [LARGE SCALE GENOMIC DNA]</scope>
    <source>
        <strain evidence="5 6">JCM 7819</strain>
    </source>
</reference>
<proteinExistence type="predicted"/>
<keyword evidence="1" id="KW-0812">Transmembrane</keyword>
<feature type="transmembrane region" description="Helical" evidence="1">
    <location>
        <begin position="279"/>
        <end position="298"/>
    </location>
</feature>
<gene>
    <name evidence="5" type="ORF">RF819_17045</name>
</gene>
<dbReference type="CDD" id="cd01949">
    <property type="entry name" value="GGDEF"/>
    <property type="match status" value="1"/>
</dbReference>
<dbReference type="PANTHER" id="PTHR46663:SF3">
    <property type="entry name" value="SLL0267 PROTEIN"/>
    <property type="match status" value="1"/>
</dbReference>
<dbReference type="NCBIfam" id="TIGR00229">
    <property type="entry name" value="sensory_box"/>
    <property type="match status" value="1"/>
</dbReference>
<accession>A0A1T1AVW8</accession>
<feature type="domain" description="PAS" evidence="2">
    <location>
        <begin position="322"/>
        <end position="361"/>
    </location>
</feature>
<organism evidence="5 6">
    <name type="scientific">Rhodoferax fermentans</name>
    <dbReference type="NCBI Taxonomy" id="28066"/>
    <lineage>
        <taxon>Bacteria</taxon>
        <taxon>Pseudomonadati</taxon>
        <taxon>Pseudomonadota</taxon>
        <taxon>Betaproteobacteria</taxon>
        <taxon>Burkholderiales</taxon>
        <taxon>Comamonadaceae</taxon>
        <taxon>Rhodoferax</taxon>
    </lineage>
</organism>
<name>A0A1T1AVW8_RHOFE</name>
<dbReference type="Proteomes" id="UP000190750">
    <property type="component" value="Unassembled WGS sequence"/>
</dbReference>
<dbReference type="PROSITE" id="PS50887">
    <property type="entry name" value="GGDEF"/>
    <property type="match status" value="1"/>
</dbReference>
<dbReference type="SMART" id="SM00086">
    <property type="entry name" value="PAC"/>
    <property type="match status" value="1"/>
</dbReference>
<dbReference type="NCBIfam" id="TIGR00254">
    <property type="entry name" value="GGDEF"/>
    <property type="match status" value="1"/>
</dbReference>
<protein>
    <recommendedName>
        <fullName evidence="7">Sensor domain-containing diguanylate cyclase</fullName>
    </recommendedName>
</protein>
<dbReference type="AlphaFoldDB" id="A0A1T1AVW8"/>
<dbReference type="Pfam" id="PF13426">
    <property type="entry name" value="PAS_9"/>
    <property type="match status" value="1"/>
</dbReference>
<dbReference type="Pfam" id="PF00990">
    <property type="entry name" value="GGDEF"/>
    <property type="match status" value="1"/>
</dbReference>
<dbReference type="CDD" id="cd00130">
    <property type="entry name" value="PAS"/>
    <property type="match status" value="1"/>
</dbReference>
<comment type="caution">
    <text evidence="5">The sequence shown here is derived from an EMBL/GenBank/DDBJ whole genome shotgun (WGS) entry which is preliminary data.</text>
</comment>
<evidence type="ECO:0000259" key="2">
    <source>
        <dbReference type="PROSITE" id="PS50112"/>
    </source>
</evidence>
<dbReference type="PANTHER" id="PTHR46663">
    <property type="entry name" value="DIGUANYLATE CYCLASE DGCT-RELATED"/>
    <property type="match status" value="1"/>
</dbReference>
<dbReference type="Gene3D" id="3.30.450.20">
    <property type="entry name" value="PAS domain"/>
    <property type="match status" value="2"/>
</dbReference>
<dbReference type="GO" id="GO:0003824">
    <property type="term" value="F:catalytic activity"/>
    <property type="evidence" value="ECO:0007669"/>
    <property type="project" value="UniProtKB-ARBA"/>
</dbReference>
<dbReference type="Gene3D" id="3.30.70.270">
    <property type="match status" value="1"/>
</dbReference>
<dbReference type="PROSITE" id="PS50112">
    <property type="entry name" value="PAS"/>
    <property type="match status" value="1"/>
</dbReference>
<dbReference type="InterPro" id="IPR052163">
    <property type="entry name" value="DGC-Regulatory_Protein"/>
</dbReference>